<evidence type="ECO:0000259" key="1">
    <source>
        <dbReference type="Pfam" id="PF12973"/>
    </source>
</evidence>
<proteinExistence type="predicted"/>
<feature type="domain" description="ChrR-like cupin" evidence="1">
    <location>
        <begin position="10"/>
        <end position="112"/>
    </location>
</feature>
<protein>
    <submittedName>
        <fullName evidence="2">Cupin domain-containing protein</fullName>
    </submittedName>
</protein>
<reference evidence="2 3" key="1">
    <citation type="submission" date="2024-04" db="EMBL/GenBank/DDBJ databases">
        <title>Novel species of the genus Ideonella isolated from streams.</title>
        <authorList>
            <person name="Lu H."/>
        </authorList>
    </citation>
    <scope>NUCLEOTIDE SEQUENCE [LARGE SCALE GENOMIC DNA]</scope>
    <source>
        <strain evidence="2 3">LYT19W</strain>
    </source>
</reference>
<dbReference type="Pfam" id="PF12973">
    <property type="entry name" value="Cupin_7"/>
    <property type="match status" value="1"/>
</dbReference>
<evidence type="ECO:0000313" key="3">
    <source>
        <dbReference type="Proteomes" id="UP001379945"/>
    </source>
</evidence>
<sequence length="248" mass="26889">MMTLHADMKQRAVVHAASQPWVDSPMPGVARRALHRVGDEVAQATSLVRYAPGSHFSAHTHAGGEEFLVLSGTFQDEHGDYPAGTYVRNPIGSRHIPRSDEGCVIFVKLWQFTEADHVPVVLNAESAARATSPARPGVTTSLLYQSATEEVRLERWEAGGTQVDIDLPGGGEFLVLQGAFEEGGDTFAPMSWLRLPSGSRLQARTADQPVLVWMKLGHVPLLDVGGALHWGPSARDQFDLPLTSPSPR</sequence>
<dbReference type="InterPro" id="IPR014710">
    <property type="entry name" value="RmlC-like_jellyroll"/>
</dbReference>
<dbReference type="InterPro" id="IPR011051">
    <property type="entry name" value="RmlC_Cupin_sf"/>
</dbReference>
<name>A0ABU9C749_9BURK</name>
<dbReference type="Gene3D" id="2.60.120.10">
    <property type="entry name" value="Jelly Rolls"/>
    <property type="match status" value="1"/>
</dbReference>
<organism evidence="2 3">
    <name type="scientific">Ideonella margarita</name>
    <dbReference type="NCBI Taxonomy" id="2984191"/>
    <lineage>
        <taxon>Bacteria</taxon>
        <taxon>Pseudomonadati</taxon>
        <taxon>Pseudomonadota</taxon>
        <taxon>Betaproteobacteria</taxon>
        <taxon>Burkholderiales</taxon>
        <taxon>Sphaerotilaceae</taxon>
        <taxon>Ideonella</taxon>
    </lineage>
</organism>
<dbReference type="EMBL" id="JBBUTI010000009">
    <property type="protein sequence ID" value="MEK8047481.1"/>
    <property type="molecule type" value="Genomic_DNA"/>
</dbReference>
<dbReference type="InterPro" id="IPR025979">
    <property type="entry name" value="ChrR-like_cupin_dom"/>
</dbReference>
<evidence type="ECO:0000313" key="2">
    <source>
        <dbReference type="EMBL" id="MEK8047481.1"/>
    </source>
</evidence>
<dbReference type="SUPFAM" id="SSF51182">
    <property type="entry name" value="RmlC-like cupins"/>
    <property type="match status" value="2"/>
</dbReference>
<dbReference type="Proteomes" id="UP001379945">
    <property type="component" value="Unassembled WGS sequence"/>
</dbReference>
<dbReference type="CDD" id="cd20303">
    <property type="entry name" value="cupin_ChrR_1"/>
    <property type="match status" value="1"/>
</dbReference>
<dbReference type="RefSeq" id="WP_341399788.1">
    <property type="nucleotide sequence ID" value="NZ_JBBUTI010000009.1"/>
</dbReference>
<accession>A0ABU9C749</accession>
<keyword evidence="3" id="KW-1185">Reference proteome</keyword>
<gene>
    <name evidence="2" type="ORF">AACH00_14050</name>
</gene>
<comment type="caution">
    <text evidence="2">The sequence shown here is derived from an EMBL/GenBank/DDBJ whole genome shotgun (WGS) entry which is preliminary data.</text>
</comment>